<gene>
    <name evidence="2" type="ORF">METZ01_LOCUS55593</name>
</gene>
<proteinExistence type="predicted"/>
<dbReference type="Gene3D" id="1.20.120.1630">
    <property type="match status" value="1"/>
</dbReference>
<accession>A0A381SGZ0</accession>
<evidence type="ECO:0008006" key="3">
    <source>
        <dbReference type="Google" id="ProtNLM"/>
    </source>
</evidence>
<dbReference type="AlphaFoldDB" id="A0A381SGZ0"/>
<feature type="transmembrane region" description="Helical" evidence="1">
    <location>
        <begin position="39"/>
        <end position="62"/>
    </location>
</feature>
<dbReference type="EMBL" id="UINC01003035">
    <property type="protein sequence ID" value="SVA02739.1"/>
    <property type="molecule type" value="Genomic_DNA"/>
</dbReference>
<feature type="transmembrane region" description="Helical" evidence="1">
    <location>
        <begin position="83"/>
        <end position="109"/>
    </location>
</feature>
<sequence length="154" mass="17749">MRLWNVGPPGFLFSLATIHGLHHAEQAFSLKTFSLSSGWFFALVALTALDALVLLFWVLFSLPPKNRGIKLSKKGIYGLIRHPIYTAIVYHVPILCALSWGSFLILLFLPVHHIIWGKLVEREEKYLIGIFGQEYLDYMNEVPRFIPWPKPRNF</sequence>
<organism evidence="2">
    <name type="scientific">marine metagenome</name>
    <dbReference type="NCBI Taxonomy" id="408172"/>
    <lineage>
        <taxon>unclassified sequences</taxon>
        <taxon>metagenomes</taxon>
        <taxon>ecological metagenomes</taxon>
    </lineage>
</organism>
<evidence type="ECO:0000256" key="1">
    <source>
        <dbReference type="SAM" id="Phobius"/>
    </source>
</evidence>
<reference evidence="2" key="1">
    <citation type="submission" date="2018-05" db="EMBL/GenBank/DDBJ databases">
        <authorList>
            <person name="Lanie J.A."/>
            <person name="Ng W.-L."/>
            <person name="Kazmierczak K.M."/>
            <person name="Andrzejewski T.M."/>
            <person name="Davidsen T.M."/>
            <person name="Wayne K.J."/>
            <person name="Tettelin H."/>
            <person name="Glass J.I."/>
            <person name="Rusch D."/>
            <person name="Podicherti R."/>
            <person name="Tsui H.-C.T."/>
            <person name="Winkler M.E."/>
        </authorList>
    </citation>
    <scope>NUCLEOTIDE SEQUENCE</scope>
</reference>
<name>A0A381SGZ0_9ZZZZ</name>
<keyword evidence="1" id="KW-0472">Membrane</keyword>
<protein>
    <recommendedName>
        <fullName evidence="3">NnrU domain-containing protein</fullName>
    </recommendedName>
</protein>
<keyword evidence="1" id="KW-1133">Transmembrane helix</keyword>
<keyword evidence="1" id="KW-0812">Transmembrane</keyword>
<evidence type="ECO:0000313" key="2">
    <source>
        <dbReference type="EMBL" id="SVA02739.1"/>
    </source>
</evidence>